<dbReference type="Pfam" id="PF00850">
    <property type="entry name" value="Hist_deacetyl"/>
    <property type="match status" value="1"/>
</dbReference>
<evidence type="ECO:0000259" key="2">
    <source>
        <dbReference type="Pfam" id="PF00850"/>
    </source>
</evidence>
<protein>
    <submittedName>
        <fullName evidence="3">Histone deacetylase family protein</fullName>
    </submittedName>
</protein>
<dbReference type="PANTHER" id="PTHR10625">
    <property type="entry name" value="HISTONE DEACETYLASE HDAC1-RELATED"/>
    <property type="match status" value="1"/>
</dbReference>
<dbReference type="SUPFAM" id="SSF52768">
    <property type="entry name" value="Arginase/deacetylase"/>
    <property type="match status" value="1"/>
</dbReference>
<name>A0ABS0BTD8_9GAMM</name>
<comment type="caution">
    <text evidence="3">The sequence shown here is derived from an EMBL/GenBank/DDBJ whole genome shotgun (WGS) entry which is preliminary data.</text>
</comment>
<proteinExistence type="inferred from homology"/>
<keyword evidence="4" id="KW-1185">Reference proteome</keyword>
<dbReference type="PANTHER" id="PTHR10625:SF10">
    <property type="entry name" value="HISTONE DEACETYLASE HDAC1"/>
    <property type="match status" value="1"/>
</dbReference>
<dbReference type="PRINTS" id="PR01270">
    <property type="entry name" value="HDASUPER"/>
</dbReference>
<sequence length="306" mass="33678">MFLYISHPKCKLHDNGWGHPENSQRTARIEDQLIAQRLFDFMLTKEARKAEVADVVRVHTEHYWNVLLRNLPEEGVVRIDDDTVLSPGSLEAALYASGAVLDAVDAVMENRASGVFCNVRPPGHHAEVHQPMGFCIVNNIAIGAAYALDKFGLQRVAILDIDVHHGNGTDSYIHQEPKASLISSFEEGLYPFTPLESDVANLLKLGLKAGDGSAEFMQLWESQAWPFLREFQPELILVSAGFDTHRADPLAHINLREDDFAIWANSLKALLPEIGNPKVVSVLEGGYDLNALGSSAAAYIKAMAGL</sequence>
<dbReference type="InterPro" id="IPR023696">
    <property type="entry name" value="Ureohydrolase_dom_sf"/>
</dbReference>
<dbReference type="Proteomes" id="UP001193680">
    <property type="component" value="Unassembled WGS sequence"/>
</dbReference>
<reference evidence="3 4" key="1">
    <citation type="submission" date="2020-11" db="EMBL/GenBank/DDBJ databases">
        <title>Sulfur oxidizing isolate from Hospital Hole Sinkhole.</title>
        <authorList>
            <person name="Scott K.M."/>
        </authorList>
    </citation>
    <scope>NUCLEOTIDE SEQUENCE [LARGE SCALE GENOMIC DNA]</scope>
    <source>
        <strain evidence="3 4">HH1</strain>
    </source>
</reference>
<dbReference type="CDD" id="cd11599">
    <property type="entry name" value="HDAC_classII_2"/>
    <property type="match status" value="1"/>
</dbReference>
<dbReference type="RefSeq" id="WP_194947481.1">
    <property type="nucleotide sequence ID" value="NZ_JACBGI020000002.1"/>
</dbReference>
<gene>
    <name evidence="3" type="ORF">H8792_002035</name>
</gene>
<accession>A0ABS0BTD8</accession>
<evidence type="ECO:0000256" key="1">
    <source>
        <dbReference type="ARBA" id="ARBA00005947"/>
    </source>
</evidence>
<dbReference type="InterPro" id="IPR000286">
    <property type="entry name" value="HDACs"/>
</dbReference>
<organism evidence="3 4">
    <name type="scientific">Thiomicrorhabdus heinhorstiae</name>
    <dbReference type="NCBI Taxonomy" id="2748010"/>
    <lineage>
        <taxon>Bacteria</taxon>
        <taxon>Pseudomonadati</taxon>
        <taxon>Pseudomonadota</taxon>
        <taxon>Gammaproteobacteria</taxon>
        <taxon>Thiotrichales</taxon>
        <taxon>Piscirickettsiaceae</taxon>
        <taxon>Thiomicrorhabdus</taxon>
    </lineage>
</organism>
<dbReference type="Gene3D" id="3.40.800.20">
    <property type="entry name" value="Histone deacetylase domain"/>
    <property type="match status" value="1"/>
</dbReference>
<evidence type="ECO:0000313" key="4">
    <source>
        <dbReference type="Proteomes" id="UP001193680"/>
    </source>
</evidence>
<evidence type="ECO:0000313" key="3">
    <source>
        <dbReference type="EMBL" id="MBF6057112.1"/>
    </source>
</evidence>
<comment type="similarity">
    <text evidence="1">Belongs to the histone deacetylase family.</text>
</comment>
<dbReference type="EMBL" id="JACBGI020000002">
    <property type="protein sequence ID" value="MBF6057112.1"/>
    <property type="molecule type" value="Genomic_DNA"/>
</dbReference>
<feature type="domain" description="Histone deacetylase" evidence="2">
    <location>
        <begin position="19"/>
        <end position="302"/>
    </location>
</feature>
<dbReference type="InterPro" id="IPR023801">
    <property type="entry name" value="His_deacetylse_dom"/>
</dbReference>
<dbReference type="InterPro" id="IPR037138">
    <property type="entry name" value="His_deacetylse_dom_sf"/>
</dbReference>